<feature type="domain" description="PUA" evidence="9">
    <location>
        <begin position="283"/>
        <end position="366"/>
    </location>
</feature>
<dbReference type="InterPro" id="IPR011529">
    <property type="entry name" value="Glu_5kinase"/>
</dbReference>
<comment type="catalytic activity">
    <reaction evidence="8">
        <text>L-glutamate + ATP = L-glutamyl 5-phosphate + ADP</text>
        <dbReference type="Rhea" id="RHEA:14877"/>
        <dbReference type="ChEBI" id="CHEBI:29985"/>
        <dbReference type="ChEBI" id="CHEBI:30616"/>
        <dbReference type="ChEBI" id="CHEBI:58274"/>
        <dbReference type="ChEBI" id="CHEBI:456216"/>
        <dbReference type="EC" id="2.7.2.11"/>
    </reaction>
</comment>
<protein>
    <recommendedName>
        <fullName evidence="8">Glutamate 5-kinase</fullName>
        <ecNumber evidence="8">2.7.2.11</ecNumber>
    </recommendedName>
    <alternativeName>
        <fullName evidence="8">Gamma-glutamyl kinase</fullName>
        <shortName evidence="8">GK</shortName>
    </alternativeName>
</protein>
<keyword evidence="3 8" id="KW-0641">Proline biosynthesis</keyword>
<dbReference type="InterPro" id="IPR015947">
    <property type="entry name" value="PUA-like_sf"/>
</dbReference>
<evidence type="ECO:0000256" key="6">
    <source>
        <dbReference type="ARBA" id="ARBA00022777"/>
    </source>
</evidence>
<dbReference type="RefSeq" id="WP_146680123.1">
    <property type="nucleotide sequence ID" value="NZ_AQQV01000001.1"/>
</dbReference>
<dbReference type="InterPro" id="IPR036974">
    <property type="entry name" value="PUA_sf"/>
</dbReference>
<evidence type="ECO:0000256" key="1">
    <source>
        <dbReference type="ARBA" id="ARBA00022490"/>
    </source>
</evidence>
<comment type="caution">
    <text evidence="10">The sequence shown here is derived from an EMBL/GenBank/DDBJ whole genome shotgun (WGS) entry which is preliminary data.</text>
</comment>
<dbReference type="SUPFAM" id="SSF88697">
    <property type="entry name" value="PUA domain-like"/>
    <property type="match status" value="1"/>
</dbReference>
<feature type="binding site" evidence="8">
    <location>
        <position position="15"/>
    </location>
    <ligand>
        <name>ATP</name>
        <dbReference type="ChEBI" id="CHEBI:30616"/>
    </ligand>
</feature>
<evidence type="ECO:0000256" key="8">
    <source>
        <dbReference type="HAMAP-Rule" id="MF_00456"/>
    </source>
</evidence>
<dbReference type="CDD" id="cd21157">
    <property type="entry name" value="PUA_G5K"/>
    <property type="match status" value="1"/>
</dbReference>
<dbReference type="PANTHER" id="PTHR43654:SF1">
    <property type="entry name" value="ISOPENTENYL PHOSPHATE KINASE"/>
    <property type="match status" value="1"/>
</dbReference>
<dbReference type="UniPathway" id="UPA00098">
    <property type="reaction ID" value="UER00359"/>
</dbReference>
<comment type="caution">
    <text evidence="8">Lacks conserved residue(s) required for the propagation of feature annotation.</text>
</comment>
<comment type="pathway">
    <text evidence="8">Amino-acid biosynthesis; L-proline biosynthesis; L-glutamate 5-semialdehyde from L-glutamate: step 1/2.</text>
</comment>
<dbReference type="HAMAP" id="MF_00456">
    <property type="entry name" value="ProB"/>
    <property type="match status" value="1"/>
</dbReference>
<dbReference type="Proteomes" id="UP000192342">
    <property type="component" value="Unassembled WGS sequence"/>
</dbReference>
<evidence type="ECO:0000256" key="7">
    <source>
        <dbReference type="ARBA" id="ARBA00022840"/>
    </source>
</evidence>
<evidence type="ECO:0000256" key="5">
    <source>
        <dbReference type="ARBA" id="ARBA00022741"/>
    </source>
</evidence>
<dbReference type="PIRSF" id="PIRSF000729">
    <property type="entry name" value="GK"/>
    <property type="match status" value="1"/>
</dbReference>
<dbReference type="PRINTS" id="PR00474">
    <property type="entry name" value="GLU5KINASE"/>
</dbReference>
<sequence length="375" mass="39462">MNRADLASRRRWVIKIGSSLLTDNGQAVAASAVARWVAQIAALRARGVEVVVVSSGAVAAGMLRLGLGQRPDNLSQLQAAAAVGQLDIASLWDRALAVHQINAAQVLLTHEDAADRQRYLNARNTLRALLDWGVVPVINENDTVASDEIRFGDNDTLAAVAVDLCSADLLVILTDQQGIYSSDPRFDPQAELIGDASIDDERLVAAAGGSGGTLGRGGMKTKLQAAQIAARSGVSTVIAGGSLDEVLVAVADGHPVGTCLWAGEDGRMTARKRWIAAQRRAVGKLWLDDGAREALLDKGRSLLPVGVTSVEGRFAPGDLVHCVDASGQVIARGLSNYDSEDARRLCGVTSTQINQVLGRPGEPELVHRNNLILGA</sequence>
<keyword evidence="2 8" id="KW-0028">Amino-acid biosynthesis</keyword>
<feature type="binding site" evidence="8">
    <location>
        <position position="154"/>
    </location>
    <ligand>
        <name>substrate</name>
    </ligand>
</feature>
<evidence type="ECO:0000256" key="4">
    <source>
        <dbReference type="ARBA" id="ARBA00022679"/>
    </source>
</evidence>
<name>A0A1Y1SGN2_9GAMM</name>
<dbReference type="InterPro" id="IPR001048">
    <property type="entry name" value="Asp/Glu/Uridylate_kinase"/>
</dbReference>
<keyword evidence="11" id="KW-1185">Reference proteome</keyword>
<keyword evidence="4 8" id="KW-0808">Transferase</keyword>
<comment type="subcellular location">
    <subcellularLocation>
        <location evidence="8">Cytoplasm</location>
    </subcellularLocation>
</comment>
<dbReference type="GO" id="GO:0003723">
    <property type="term" value="F:RNA binding"/>
    <property type="evidence" value="ECO:0007669"/>
    <property type="project" value="InterPro"/>
</dbReference>
<proteinExistence type="inferred from homology"/>
<reference evidence="10 11" key="1">
    <citation type="submission" date="2013-04" db="EMBL/GenBank/DDBJ databases">
        <title>Oceanococcus atlanticus 22II-S10r2 Genome Sequencing.</title>
        <authorList>
            <person name="Lai Q."/>
            <person name="Li G."/>
            <person name="Shao Z."/>
        </authorList>
    </citation>
    <scope>NUCLEOTIDE SEQUENCE [LARGE SCALE GENOMIC DNA]</scope>
    <source>
        <strain evidence="10 11">22II-S10r2</strain>
    </source>
</reference>
<evidence type="ECO:0000256" key="2">
    <source>
        <dbReference type="ARBA" id="ARBA00022605"/>
    </source>
</evidence>
<dbReference type="InterPro" id="IPR041739">
    <property type="entry name" value="G5K_ProB"/>
</dbReference>
<dbReference type="OrthoDB" id="9804434at2"/>
<evidence type="ECO:0000256" key="3">
    <source>
        <dbReference type="ARBA" id="ARBA00022650"/>
    </source>
</evidence>
<feature type="binding site" evidence="8">
    <location>
        <begin position="174"/>
        <end position="175"/>
    </location>
    <ligand>
        <name>ATP</name>
        <dbReference type="ChEBI" id="CHEBI:30616"/>
    </ligand>
</feature>
<keyword evidence="7 8" id="KW-0067">ATP-binding</keyword>
<dbReference type="PROSITE" id="PS00902">
    <property type="entry name" value="GLUTAMATE_5_KINASE"/>
    <property type="match status" value="1"/>
</dbReference>
<dbReference type="PANTHER" id="PTHR43654">
    <property type="entry name" value="GLUTAMATE 5-KINASE"/>
    <property type="match status" value="1"/>
</dbReference>
<evidence type="ECO:0000313" key="10">
    <source>
        <dbReference type="EMBL" id="ORE88832.1"/>
    </source>
</evidence>
<dbReference type="NCBIfam" id="TIGR01027">
    <property type="entry name" value="proB"/>
    <property type="match status" value="1"/>
</dbReference>
<keyword evidence="6 8" id="KW-0418">Kinase</keyword>
<dbReference type="PROSITE" id="PS50890">
    <property type="entry name" value="PUA"/>
    <property type="match status" value="1"/>
</dbReference>
<dbReference type="STRING" id="1317117.ATO7_03115"/>
<dbReference type="Gene3D" id="2.30.130.10">
    <property type="entry name" value="PUA domain"/>
    <property type="match status" value="1"/>
</dbReference>
<feature type="binding site" evidence="8">
    <location>
        <position position="142"/>
    </location>
    <ligand>
        <name>substrate</name>
    </ligand>
</feature>
<dbReference type="EC" id="2.7.2.11" evidence="8"/>
<dbReference type="EMBL" id="AQQV01000001">
    <property type="protein sequence ID" value="ORE88832.1"/>
    <property type="molecule type" value="Genomic_DNA"/>
</dbReference>
<dbReference type="GO" id="GO:0055129">
    <property type="term" value="P:L-proline biosynthetic process"/>
    <property type="evidence" value="ECO:0007669"/>
    <property type="project" value="UniProtKB-UniRule"/>
</dbReference>
<keyword evidence="5 8" id="KW-0547">Nucleotide-binding</keyword>
<dbReference type="Gene3D" id="3.40.1160.10">
    <property type="entry name" value="Acetylglutamate kinase-like"/>
    <property type="match status" value="1"/>
</dbReference>
<evidence type="ECO:0000259" key="9">
    <source>
        <dbReference type="SMART" id="SM00359"/>
    </source>
</evidence>
<dbReference type="FunFam" id="3.40.1160.10:FF:000018">
    <property type="entry name" value="Glutamate 5-kinase"/>
    <property type="match status" value="1"/>
</dbReference>
<dbReference type="InterPro" id="IPR036393">
    <property type="entry name" value="AceGlu_kinase-like_sf"/>
</dbReference>
<comment type="similarity">
    <text evidence="8">Belongs to the glutamate 5-kinase family.</text>
</comment>
<organism evidence="10 11">
    <name type="scientific">Oceanococcus atlanticus</name>
    <dbReference type="NCBI Taxonomy" id="1317117"/>
    <lineage>
        <taxon>Bacteria</taxon>
        <taxon>Pseudomonadati</taxon>
        <taxon>Pseudomonadota</taxon>
        <taxon>Gammaproteobacteria</taxon>
        <taxon>Chromatiales</taxon>
        <taxon>Oceanococcaceae</taxon>
        <taxon>Oceanococcus</taxon>
    </lineage>
</organism>
<gene>
    <name evidence="8" type="primary">proB</name>
    <name evidence="10" type="ORF">ATO7_03115</name>
</gene>
<dbReference type="InterPro" id="IPR001057">
    <property type="entry name" value="Glu/AcGlu_kinase"/>
</dbReference>
<comment type="function">
    <text evidence="8">Catalyzes the transfer of a phosphate group to glutamate to form L-glutamate 5-phosphate.</text>
</comment>
<dbReference type="InterPro" id="IPR019797">
    <property type="entry name" value="Glutamate_5-kinase_CS"/>
</dbReference>
<dbReference type="GO" id="GO:0005829">
    <property type="term" value="C:cytosol"/>
    <property type="evidence" value="ECO:0007669"/>
    <property type="project" value="TreeGrafter"/>
</dbReference>
<dbReference type="CDD" id="cd04242">
    <property type="entry name" value="AAK_G5K_ProB"/>
    <property type="match status" value="1"/>
</dbReference>
<dbReference type="Pfam" id="PF01472">
    <property type="entry name" value="PUA"/>
    <property type="match status" value="1"/>
</dbReference>
<accession>A0A1Y1SGN2</accession>
<dbReference type="InterPro" id="IPR005715">
    <property type="entry name" value="Glu_5kinase/COase_Synthase"/>
</dbReference>
<dbReference type="SUPFAM" id="SSF53633">
    <property type="entry name" value="Carbamate kinase-like"/>
    <property type="match status" value="1"/>
</dbReference>
<dbReference type="InterPro" id="IPR002478">
    <property type="entry name" value="PUA"/>
</dbReference>
<evidence type="ECO:0000313" key="11">
    <source>
        <dbReference type="Proteomes" id="UP000192342"/>
    </source>
</evidence>
<dbReference type="GO" id="GO:0004349">
    <property type="term" value="F:glutamate 5-kinase activity"/>
    <property type="evidence" value="ECO:0007669"/>
    <property type="project" value="UniProtKB-UniRule"/>
</dbReference>
<keyword evidence="1 8" id="KW-0963">Cytoplasm</keyword>
<dbReference type="GO" id="GO:0005524">
    <property type="term" value="F:ATP binding"/>
    <property type="evidence" value="ECO:0007669"/>
    <property type="project" value="UniProtKB-KW"/>
</dbReference>
<feature type="binding site" evidence="8">
    <location>
        <position position="55"/>
    </location>
    <ligand>
        <name>substrate</name>
    </ligand>
</feature>
<dbReference type="AlphaFoldDB" id="A0A1Y1SGN2"/>
<dbReference type="Pfam" id="PF00696">
    <property type="entry name" value="AA_kinase"/>
    <property type="match status" value="1"/>
</dbReference>
<dbReference type="SMART" id="SM00359">
    <property type="entry name" value="PUA"/>
    <property type="match status" value="1"/>
</dbReference>